<name>A0A1L7CUL7_9CORY</name>
<evidence type="ECO:0000256" key="1">
    <source>
        <dbReference type="SAM" id="Phobius"/>
    </source>
</evidence>
<gene>
    <name evidence="2" type="ORF">CFRA_09735</name>
</gene>
<keyword evidence="1" id="KW-0472">Membrane</keyword>
<organism evidence="2 3">
    <name type="scientific">Corynebacterium frankenforstense DSM 45800</name>
    <dbReference type="NCBI Taxonomy" id="1437875"/>
    <lineage>
        <taxon>Bacteria</taxon>
        <taxon>Bacillati</taxon>
        <taxon>Actinomycetota</taxon>
        <taxon>Actinomycetes</taxon>
        <taxon>Mycobacteriales</taxon>
        <taxon>Corynebacteriaceae</taxon>
        <taxon>Corynebacterium</taxon>
    </lineage>
</organism>
<evidence type="ECO:0000313" key="2">
    <source>
        <dbReference type="EMBL" id="APT89480.1"/>
    </source>
</evidence>
<dbReference type="KEGG" id="cfk:CFRA_09735"/>
<keyword evidence="1" id="KW-0812">Transmembrane</keyword>
<keyword evidence="1" id="KW-1133">Transmembrane helix</keyword>
<feature type="transmembrane region" description="Helical" evidence="1">
    <location>
        <begin position="12"/>
        <end position="32"/>
    </location>
</feature>
<feature type="transmembrane region" description="Helical" evidence="1">
    <location>
        <begin position="38"/>
        <end position="57"/>
    </location>
</feature>
<reference evidence="2 3" key="1">
    <citation type="submission" date="2014-08" db="EMBL/GenBank/DDBJ databases">
        <title>Complete genome sequence of Corynebacterium frankenforstense ST18(T) (=DSM 45800(T)), isolated from raw cow milk.</title>
        <authorList>
            <person name="Ruckert C."/>
            <person name="Albersmeier A."/>
            <person name="Winkler A."/>
            <person name="Lipski A."/>
            <person name="Kalinowski J."/>
        </authorList>
    </citation>
    <scope>NUCLEOTIDE SEQUENCE [LARGE SCALE GENOMIC DNA]</scope>
    <source>
        <strain evidence="2 3">ST18</strain>
    </source>
</reference>
<dbReference type="EMBL" id="CP009247">
    <property type="protein sequence ID" value="APT89480.1"/>
    <property type="molecule type" value="Genomic_DNA"/>
</dbReference>
<proteinExistence type="predicted"/>
<dbReference type="AlphaFoldDB" id="A0A1L7CUL7"/>
<keyword evidence="3" id="KW-1185">Reference proteome</keyword>
<accession>A0A1L7CUL7</accession>
<dbReference type="STRING" id="1437875.CFRA_09735"/>
<protein>
    <submittedName>
        <fullName evidence="2">Uncharacterized protein</fullName>
    </submittedName>
</protein>
<evidence type="ECO:0000313" key="3">
    <source>
        <dbReference type="Proteomes" id="UP000185434"/>
    </source>
</evidence>
<sequence>MGLGPASTPGRELLAAALQLGLVILLLFVLFPDRVPDPAKWLLLGAGAVFFVVRAAIGIPKWRRRSA</sequence>
<dbReference type="Proteomes" id="UP000185434">
    <property type="component" value="Chromosome"/>
</dbReference>